<proteinExistence type="predicted"/>
<dbReference type="GO" id="GO:0005634">
    <property type="term" value="C:nucleus"/>
    <property type="evidence" value="ECO:0007669"/>
    <property type="project" value="TreeGrafter"/>
</dbReference>
<accession>A0A9P5EIQ0</accession>
<dbReference type="InterPro" id="IPR049730">
    <property type="entry name" value="SNF2/RAD54-like_C"/>
</dbReference>
<dbReference type="InterPro" id="IPR001650">
    <property type="entry name" value="Helicase_C-like"/>
</dbReference>
<dbReference type="GO" id="GO:0005524">
    <property type="term" value="F:ATP binding"/>
    <property type="evidence" value="ECO:0007669"/>
    <property type="project" value="UniProtKB-KW"/>
</dbReference>
<evidence type="ECO:0000256" key="2">
    <source>
        <dbReference type="ARBA" id="ARBA00022801"/>
    </source>
</evidence>
<reference evidence="5" key="1">
    <citation type="submission" date="2019-06" db="EMBL/GenBank/DDBJ databases">
        <authorList>
            <person name="Gan P."/>
            <person name="Shirasu K."/>
        </authorList>
    </citation>
    <scope>NUCLEOTIDE SEQUENCE [LARGE SCALE GENOMIC DNA]</scope>
    <source>
        <strain evidence="5">CAD2</strain>
    </source>
</reference>
<dbReference type="PANTHER" id="PTHR45626">
    <property type="entry name" value="TRANSCRIPTION TERMINATION FACTOR 2-RELATED"/>
    <property type="match status" value="1"/>
</dbReference>
<protein>
    <submittedName>
        <fullName evidence="5">DNA repair protein RAD5B</fullName>
    </submittedName>
</protein>
<dbReference type="GO" id="GO:0016787">
    <property type="term" value="F:hydrolase activity"/>
    <property type="evidence" value="ECO:0007669"/>
    <property type="project" value="UniProtKB-KW"/>
</dbReference>
<dbReference type="EMBL" id="QPMT01000107">
    <property type="protein sequence ID" value="KAF4841248.1"/>
    <property type="molecule type" value="Genomic_DNA"/>
</dbReference>
<evidence type="ECO:0000259" key="4">
    <source>
        <dbReference type="PROSITE" id="PS51194"/>
    </source>
</evidence>
<keyword evidence="1" id="KW-0547">Nucleotide-binding</keyword>
<keyword evidence="3" id="KW-0067">ATP-binding</keyword>
<feature type="domain" description="Helicase C-terminal" evidence="4">
    <location>
        <begin position="147"/>
        <end position="295"/>
    </location>
</feature>
<dbReference type="AlphaFoldDB" id="A0A9P5EIQ0"/>
<organism evidence="5 6">
    <name type="scientific">Colletotrichum siamense</name>
    <name type="common">Anthracnose fungus</name>
    <dbReference type="NCBI Taxonomy" id="690259"/>
    <lineage>
        <taxon>Eukaryota</taxon>
        <taxon>Fungi</taxon>
        <taxon>Dikarya</taxon>
        <taxon>Ascomycota</taxon>
        <taxon>Pezizomycotina</taxon>
        <taxon>Sordariomycetes</taxon>
        <taxon>Hypocreomycetidae</taxon>
        <taxon>Glomerellales</taxon>
        <taxon>Glomerellaceae</taxon>
        <taxon>Colletotrichum</taxon>
        <taxon>Colletotrichum gloeosporioides species complex</taxon>
    </lineage>
</organism>
<name>A0A9P5EIQ0_COLSI</name>
<dbReference type="InterPro" id="IPR027417">
    <property type="entry name" value="P-loop_NTPase"/>
</dbReference>
<evidence type="ECO:0000313" key="5">
    <source>
        <dbReference type="EMBL" id="KAF4841248.1"/>
    </source>
</evidence>
<dbReference type="CDD" id="cd18793">
    <property type="entry name" value="SF2_C_SNF"/>
    <property type="match status" value="1"/>
</dbReference>
<evidence type="ECO:0000256" key="1">
    <source>
        <dbReference type="ARBA" id="ARBA00022741"/>
    </source>
</evidence>
<dbReference type="Pfam" id="PF00271">
    <property type="entry name" value="Helicase_C"/>
    <property type="match status" value="1"/>
</dbReference>
<dbReference type="PROSITE" id="PS51194">
    <property type="entry name" value="HELICASE_CTER"/>
    <property type="match status" value="1"/>
</dbReference>
<dbReference type="InterPro" id="IPR050628">
    <property type="entry name" value="SNF2_RAD54_helicase_TF"/>
</dbReference>
<gene>
    <name evidence="5" type="primary">RAD5B</name>
    <name evidence="5" type="ORF">CGCSCA2_v014890</name>
</gene>
<dbReference type="GO" id="GO:0008094">
    <property type="term" value="F:ATP-dependent activity, acting on DNA"/>
    <property type="evidence" value="ECO:0007669"/>
    <property type="project" value="TreeGrafter"/>
</dbReference>
<dbReference type="Gene3D" id="3.40.50.300">
    <property type="entry name" value="P-loop containing nucleotide triphosphate hydrolases"/>
    <property type="match status" value="1"/>
</dbReference>
<dbReference type="SUPFAM" id="SSF52540">
    <property type="entry name" value="P-loop containing nucleoside triphosphate hydrolases"/>
    <property type="match status" value="2"/>
</dbReference>
<dbReference type="GO" id="GO:0006281">
    <property type="term" value="P:DNA repair"/>
    <property type="evidence" value="ECO:0007669"/>
    <property type="project" value="TreeGrafter"/>
</dbReference>
<dbReference type="SMART" id="SM00490">
    <property type="entry name" value="HELICc"/>
    <property type="match status" value="1"/>
</dbReference>
<sequence length="312" mass="34640">MSTNIDVSEEVTRILDSLSHKGVLREQLADERIKSQLLPHQRVAIDFVSRTETGTLSPNLSLWRYVDMGEDSYHQHIITGSKSATAQQVKGGIIADEMGLGKSLIMLSAIAGSFDRAAKHARWNKNDSNRDEVHAGATLIVVPSPLLIDNWIAEVRNIVFSSWKKTLDLAKKLLASNDINSYLIHGSLAISERAKILKEFHSLGGANVLLMTLGTGGVGLNLANATRIYLLEPQWNPSIELQAIGRAFRLGQEQQVMVIRYIMKETIEDTNVLQRQERKLQLADGGFLQKPQSFSSERAEAISEIFGVNLRN</sequence>
<keyword evidence="6" id="KW-1185">Reference proteome</keyword>
<dbReference type="Proteomes" id="UP000711996">
    <property type="component" value="Unassembled WGS sequence"/>
</dbReference>
<dbReference type="OrthoDB" id="4850194at2759"/>
<comment type="caution">
    <text evidence="5">The sequence shown here is derived from an EMBL/GenBank/DDBJ whole genome shotgun (WGS) entry which is preliminary data.</text>
</comment>
<dbReference type="PANTHER" id="PTHR45626:SF22">
    <property type="entry name" value="DNA REPAIR PROTEIN RAD5"/>
    <property type="match status" value="1"/>
</dbReference>
<evidence type="ECO:0000313" key="6">
    <source>
        <dbReference type="Proteomes" id="UP000711996"/>
    </source>
</evidence>
<evidence type="ECO:0000256" key="3">
    <source>
        <dbReference type="ARBA" id="ARBA00022840"/>
    </source>
</evidence>
<keyword evidence="2" id="KW-0378">Hydrolase</keyword>